<sequence length="43" mass="5312">MTWRPTSSASRTRSDPSRRWKSSRRRRWKRIPRCSPTTRFMTT</sequence>
<dbReference type="HOGENOM" id="CLU_3243026_0_0_1"/>
<feature type="region of interest" description="Disordered" evidence="1">
    <location>
        <begin position="1"/>
        <end position="43"/>
    </location>
</feature>
<keyword evidence="3" id="KW-1185">Reference proteome</keyword>
<organism evidence="2">
    <name type="scientific">Oryza meridionalis</name>
    <dbReference type="NCBI Taxonomy" id="40149"/>
    <lineage>
        <taxon>Eukaryota</taxon>
        <taxon>Viridiplantae</taxon>
        <taxon>Streptophyta</taxon>
        <taxon>Embryophyta</taxon>
        <taxon>Tracheophyta</taxon>
        <taxon>Spermatophyta</taxon>
        <taxon>Magnoliopsida</taxon>
        <taxon>Liliopsida</taxon>
        <taxon>Poales</taxon>
        <taxon>Poaceae</taxon>
        <taxon>BOP clade</taxon>
        <taxon>Oryzoideae</taxon>
        <taxon>Oryzeae</taxon>
        <taxon>Oryzinae</taxon>
        <taxon>Oryza</taxon>
    </lineage>
</organism>
<accession>A0A0E0DEM7</accession>
<dbReference type="EnsemblPlants" id="OMERI04G12170.1">
    <property type="protein sequence ID" value="OMERI04G12170.1"/>
    <property type="gene ID" value="OMERI04G12170"/>
</dbReference>
<protein>
    <submittedName>
        <fullName evidence="2">Uncharacterized protein</fullName>
    </submittedName>
</protein>
<feature type="compositionally biased region" description="Basic residues" evidence="1">
    <location>
        <begin position="19"/>
        <end position="32"/>
    </location>
</feature>
<reference evidence="2" key="1">
    <citation type="submission" date="2015-04" db="UniProtKB">
        <authorList>
            <consortium name="EnsemblPlants"/>
        </authorList>
    </citation>
    <scope>IDENTIFICATION</scope>
</reference>
<evidence type="ECO:0000256" key="1">
    <source>
        <dbReference type="SAM" id="MobiDB-lite"/>
    </source>
</evidence>
<reference evidence="2" key="2">
    <citation type="submission" date="2018-05" db="EMBL/GenBank/DDBJ databases">
        <title>OmerRS3 (Oryza meridionalis Reference Sequence Version 3).</title>
        <authorList>
            <person name="Zhang J."/>
            <person name="Kudrna D."/>
            <person name="Lee S."/>
            <person name="Talag J."/>
            <person name="Welchert J."/>
            <person name="Wing R.A."/>
        </authorList>
    </citation>
    <scope>NUCLEOTIDE SEQUENCE [LARGE SCALE GENOMIC DNA]</scope>
    <source>
        <strain evidence="2">cv. OR44</strain>
    </source>
</reference>
<name>A0A0E0DEM7_9ORYZ</name>
<proteinExistence type="predicted"/>
<dbReference type="Proteomes" id="UP000008021">
    <property type="component" value="Chromosome 4"/>
</dbReference>
<evidence type="ECO:0000313" key="3">
    <source>
        <dbReference type="Proteomes" id="UP000008021"/>
    </source>
</evidence>
<feature type="compositionally biased region" description="Polar residues" evidence="1">
    <location>
        <begin position="1"/>
        <end position="11"/>
    </location>
</feature>
<dbReference type="Gramene" id="OMERI04G12170.1">
    <property type="protein sequence ID" value="OMERI04G12170.1"/>
    <property type="gene ID" value="OMERI04G12170"/>
</dbReference>
<evidence type="ECO:0000313" key="2">
    <source>
        <dbReference type="EnsemblPlants" id="OMERI04G12170.1"/>
    </source>
</evidence>
<dbReference type="AlphaFoldDB" id="A0A0E0DEM7"/>